<dbReference type="InterPro" id="IPR036291">
    <property type="entry name" value="NAD(P)-bd_dom_sf"/>
</dbReference>
<protein>
    <submittedName>
        <fullName evidence="2">Unannotated protein</fullName>
    </submittedName>
</protein>
<organism evidence="2">
    <name type="scientific">freshwater metagenome</name>
    <dbReference type="NCBI Taxonomy" id="449393"/>
    <lineage>
        <taxon>unclassified sequences</taxon>
        <taxon>metagenomes</taxon>
        <taxon>ecological metagenomes</taxon>
    </lineage>
</organism>
<dbReference type="InterPro" id="IPR001509">
    <property type="entry name" value="Epimerase_deHydtase"/>
</dbReference>
<name>A0A6J7K5B6_9ZZZZ</name>
<feature type="domain" description="NAD-dependent epimerase/dehydratase" evidence="1">
    <location>
        <begin position="20"/>
        <end position="240"/>
    </location>
</feature>
<dbReference type="AlphaFoldDB" id="A0A6J7K5B6"/>
<dbReference type="EMBL" id="CAFBNL010000024">
    <property type="protein sequence ID" value="CAB4949532.1"/>
    <property type="molecule type" value="Genomic_DNA"/>
</dbReference>
<evidence type="ECO:0000313" key="2">
    <source>
        <dbReference type="EMBL" id="CAB4949532.1"/>
    </source>
</evidence>
<dbReference type="SUPFAM" id="SSF51735">
    <property type="entry name" value="NAD(P)-binding Rossmann-fold domains"/>
    <property type="match status" value="1"/>
</dbReference>
<dbReference type="Pfam" id="PF01370">
    <property type="entry name" value="Epimerase"/>
    <property type="match status" value="1"/>
</dbReference>
<dbReference type="InterPro" id="IPR050177">
    <property type="entry name" value="Lipid_A_modif_metabolic_enz"/>
</dbReference>
<dbReference type="Gene3D" id="3.40.50.720">
    <property type="entry name" value="NAD(P)-binding Rossmann-like Domain"/>
    <property type="match status" value="1"/>
</dbReference>
<proteinExistence type="predicted"/>
<gene>
    <name evidence="2" type="ORF">UFOPK3789_00594</name>
</gene>
<accession>A0A6J7K5B6</accession>
<dbReference type="PANTHER" id="PTHR43245">
    <property type="entry name" value="BIFUNCTIONAL POLYMYXIN RESISTANCE PROTEIN ARNA"/>
    <property type="match status" value="1"/>
</dbReference>
<reference evidence="2" key="1">
    <citation type="submission" date="2020-05" db="EMBL/GenBank/DDBJ databases">
        <authorList>
            <person name="Chiriac C."/>
            <person name="Salcher M."/>
            <person name="Ghai R."/>
            <person name="Kavagutti S V."/>
        </authorList>
    </citation>
    <scope>NUCLEOTIDE SEQUENCE</scope>
</reference>
<sequence length="362" mass="38505">MVSVDKSGDGLPVAPRSHNVVVTGSAGFIGTALLKRLSSDISITSLRGIDILESDGEVSDSTHTRADVLAPGLENLLAGADTVVHLAGVVDASSQGSLAAITNVDGAQRLLDACASAGVTTIVRVIPTTIYGAWPTNPDEITEDSAIRPIPGFLPAVYAAEVERRLLDWRFEHPEIRVVTLRSAPVIGRGADHMWSRVLAGPMRLRVRGTKASLQFVHPEDVASAISFAIVNGLDGAYNLCANGVVTLESVEELLGRSWVPALPAELLERLLLRASRLRIGEIPAEVVPYLQYPVFISNKKLLDAGWIPRYSSKDALKDAVAGGVLKGIDSPPAPSLLRRAGIALGVFTISSLLISRLRKKK</sequence>
<evidence type="ECO:0000259" key="1">
    <source>
        <dbReference type="Pfam" id="PF01370"/>
    </source>
</evidence>